<gene>
    <name evidence="2" type="ORF">IFDJLNFL_3843</name>
    <name evidence="3" type="ORF">MTDSW087_01980</name>
</gene>
<sequence>MRAIRRVPTLSAPDPATGAPAKAGATPAALAADRAALLTELDLYLAEGDRLIRQAEMLRGAMERAEAPEGHRLLATQVLLALDRLQLGMRRHRAALEAASEPVPAAAGRRPWQGWFGPPARGSI</sequence>
<reference evidence="2" key="2">
    <citation type="journal article" date="2021" name="Front. Microbiol.">
        <title>Comprehensive Comparative Genomics and Phenotyping of Methylobacterium Species.</title>
        <authorList>
            <person name="Alessa O."/>
            <person name="Ogura Y."/>
            <person name="Fujitani Y."/>
            <person name="Takami H."/>
            <person name="Hayashi T."/>
            <person name="Sahin N."/>
            <person name="Tani A."/>
        </authorList>
    </citation>
    <scope>NUCLEOTIDE SEQUENCE</scope>
    <source>
        <strain evidence="2">DSM 22415</strain>
    </source>
</reference>
<name>A0A564FY17_9HYPH</name>
<dbReference type="Proteomes" id="UP000401717">
    <property type="component" value="Unassembled WGS sequence"/>
</dbReference>
<reference evidence="2" key="3">
    <citation type="submission" date="2021-08" db="EMBL/GenBank/DDBJ databases">
        <authorList>
            <person name="Tani A."/>
            <person name="Ola A."/>
            <person name="Ogura Y."/>
            <person name="Katsura K."/>
            <person name="Hayashi T."/>
        </authorList>
    </citation>
    <scope>NUCLEOTIDE SEQUENCE</scope>
    <source>
        <strain evidence="2">DSM 22415</strain>
    </source>
</reference>
<evidence type="ECO:0000313" key="4">
    <source>
        <dbReference type="Proteomes" id="UP000401717"/>
    </source>
</evidence>
<organism evidence="3 4">
    <name type="scientific">Methylobacterium dankookense</name>
    <dbReference type="NCBI Taxonomy" id="560405"/>
    <lineage>
        <taxon>Bacteria</taxon>
        <taxon>Pseudomonadati</taxon>
        <taxon>Pseudomonadota</taxon>
        <taxon>Alphaproteobacteria</taxon>
        <taxon>Hyphomicrobiales</taxon>
        <taxon>Methylobacteriaceae</taxon>
        <taxon>Methylobacterium</taxon>
    </lineage>
</organism>
<evidence type="ECO:0000313" key="2">
    <source>
        <dbReference type="EMBL" id="GJD57930.1"/>
    </source>
</evidence>
<dbReference type="EMBL" id="BPQI01000125">
    <property type="protein sequence ID" value="GJD57930.1"/>
    <property type="molecule type" value="Genomic_DNA"/>
</dbReference>
<feature type="region of interest" description="Disordered" evidence="1">
    <location>
        <begin position="1"/>
        <end position="25"/>
    </location>
</feature>
<dbReference type="Proteomes" id="UP001055303">
    <property type="component" value="Unassembled WGS sequence"/>
</dbReference>
<feature type="compositionally biased region" description="Low complexity" evidence="1">
    <location>
        <begin position="12"/>
        <end position="25"/>
    </location>
</feature>
<accession>A0A564FY17</accession>
<dbReference type="AlphaFoldDB" id="A0A564FY17"/>
<reference evidence="3 4" key="1">
    <citation type="submission" date="2019-06" db="EMBL/GenBank/DDBJ databases">
        <authorList>
            <person name="Rodrigo-Torres L."/>
            <person name="Arahal R. D."/>
            <person name="Lucena T."/>
        </authorList>
    </citation>
    <scope>NUCLEOTIDE SEQUENCE [LARGE SCALE GENOMIC DNA]</scope>
    <source>
        <strain evidence="3 4">SW08-7</strain>
    </source>
</reference>
<dbReference type="EMBL" id="CABFVH010000009">
    <property type="protein sequence ID" value="VUF12291.1"/>
    <property type="molecule type" value="Genomic_DNA"/>
</dbReference>
<keyword evidence="5" id="KW-1185">Reference proteome</keyword>
<evidence type="ECO:0000313" key="3">
    <source>
        <dbReference type="EMBL" id="VUF12291.1"/>
    </source>
</evidence>
<evidence type="ECO:0000256" key="1">
    <source>
        <dbReference type="SAM" id="MobiDB-lite"/>
    </source>
</evidence>
<proteinExistence type="predicted"/>
<evidence type="ECO:0000313" key="5">
    <source>
        <dbReference type="Proteomes" id="UP001055303"/>
    </source>
</evidence>
<protein>
    <submittedName>
        <fullName evidence="3">Uncharacterized protein</fullName>
    </submittedName>
</protein>